<dbReference type="Pfam" id="PF03358">
    <property type="entry name" value="FMN_red"/>
    <property type="match status" value="1"/>
</dbReference>
<name>A0ABU0XIG5_9MICO</name>
<organism evidence="2 3">
    <name type="scientific">Microbacterium capsulatum</name>
    <dbReference type="NCBI Taxonomy" id="3041921"/>
    <lineage>
        <taxon>Bacteria</taxon>
        <taxon>Bacillati</taxon>
        <taxon>Actinomycetota</taxon>
        <taxon>Actinomycetes</taxon>
        <taxon>Micrococcales</taxon>
        <taxon>Microbacteriaceae</taxon>
        <taxon>Microbacterium</taxon>
    </lineage>
</organism>
<dbReference type="InterPro" id="IPR050712">
    <property type="entry name" value="NAD(P)H-dep_reductase"/>
</dbReference>
<dbReference type="InterPro" id="IPR005025">
    <property type="entry name" value="FMN_Rdtase-like_dom"/>
</dbReference>
<reference evidence="2 3" key="1">
    <citation type="submission" date="2023-08" db="EMBL/GenBank/DDBJ databases">
        <title>Microbacterium sp. nov., isolated from a waste landfill.</title>
        <authorList>
            <person name="Wen W."/>
        </authorList>
    </citation>
    <scope>NUCLEOTIDE SEQUENCE [LARGE SCALE GENOMIC DNA]</scope>
    <source>
        <strain evidence="2 3">ASV81</strain>
    </source>
</reference>
<dbReference type="PANTHER" id="PTHR30543:SF21">
    <property type="entry name" value="NAD(P)H-DEPENDENT FMN REDUCTASE LOT6"/>
    <property type="match status" value="1"/>
</dbReference>
<evidence type="ECO:0000313" key="2">
    <source>
        <dbReference type="EMBL" id="MDQ4214932.1"/>
    </source>
</evidence>
<protein>
    <submittedName>
        <fullName evidence="2">NAD(P)H-dependent oxidoreductase</fullName>
        <ecNumber evidence="2">1.-.-.-</ecNumber>
    </submittedName>
</protein>
<keyword evidence="3" id="KW-1185">Reference proteome</keyword>
<sequence>MSDIRIAVIVGSTRPGRKSKDVADWVIAQAQGREGVVYELVDLADYPLPHLDEPLPAAFGQYAGEHTKAWAEKIASYDGFVFVTPEYNHSTSGVLKNALDYLYNEWNNKAAAFVGYGAVGGARAVEHLRAIASELQIAHVRQSLAFNGFTDFENFTTFAPAEIHETFAATMFDQLETWARAMQSVRAEQVLAA</sequence>
<accession>A0ABU0XIG5</accession>
<dbReference type="Gene3D" id="3.40.50.360">
    <property type="match status" value="1"/>
</dbReference>
<keyword evidence="2" id="KW-0560">Oxidoreductase</keyword>
<gene>
    <name evidence="2" type="ORF">RBR11_13500</name>
</gene>
<dbReference type="Proteomes" id="UP001230289">
    <property type="component" value="Unassembled WGS sequence"/>
</dbReference>
<comment type="caution">
    <text evidence="2">The sequence shown here is derived from an EMBL/GenBank/DDBJ whole genome shotgun (WGS) entry which is preliminary data.</text>
</comment>
<evidence type="ECO:0000313" key="3">
    <source>
        <dbReference type="Proteomes" id="UP001230289"/>
    </source>
</evidence>
<dbReference type="SUPFAM" id="SSF52218">
    <property type="entry name" value="Flavoproteins"/>
    <property type="match status" value="1"/>
</dbReference>
<dbReference type="InterPro" id="IPR029039">
    <property type="entry name" value="Flavoprotein-like_sf"/>
</dbReference>
<dbReference type="GO" id="GO:0016491">
    <property type="term" value="F:oxidoreductase activity"/>
    <property type="evidence" value="ECO:0007669"/>
    <property type="project" value="UniProtKB-KW"/>
</dbReference>
<dbReference type="EMBL" id="JAVFCB010000007">
    <property type="protein sequence ID" value="MDQ4214932.1"/>
    <property type="molecule type" value="Genomic_DNA"/>
</dbReference>
<dbReference type="PANTHER" id="PTHR30543">
    <property type="entry name" value="CHROMATE REDUCTASE"/>
    <property type="match status" value="1"/>
</dbReference>
<evidence type="ECO:0000259" key="1">
    <source>
        <dbReference type="Pfam" id="PF03358"/>
    </source>
</evidence>
<dbReference type="RefSeq" id="WP_308489865.1">
    <property type="nucleotide sequence ID" value="NZ_JAVFCB010000007.1"/>
</dbReference>
<feature type="domain" description="NADPH-dependent FMN reductase-like" evidence="1">
    <location>
        <begin position="5"/>
        <end position="149"/>
    </location>
</feature>
<proteinExistence type="predicted"/>
<dbReference type="EC" id="1.-.-.-" evidence="2"/>